<accession>A0A4Q9Y075</accession>
<evidence type="ECO:0000256" key="1">
    <source>
        <dbReference type="SAM" id="Phobius"/>
    </source>
</evidence>
<comment type="caution">
    <text evidence="2">The sequence shown here is derived from an EMBL/GenBank/DDBJ whole genome shotgun (WGS) entry which is preliminary data.</text>
</comment>
<evidence type="ECO:0000313" key="3">
    <source>
        <dbReference type="Proteomes" id="UP000292648"/>
    </source>
</evidence>
<feature type="transmembrane region" description="Helical" evidence="1">
    <location>
        <begin position="59"/>
        <end position="80"/>
    </location>
</feature>
<dbReference type="AlphaFoldDB" id="A0A4Q9Y075"/>
<name>A0A4Q9Y075_9LACO</name>
<keyword evidence="1" id="KW-0812">Transmembrane</keyword>
<protein>
    <submittedName>
        <fullName evidence="2">Cell surface protein</fullName>
    </submittedName>
</protein>
<sequence>MNWASTFLTLGISRIIGLPVAADTQAGTYHLTVTSNSNADTIGGPLQGVLPQMNETQQWLLFGIGICGLSLLMLLILIWWRNRQTIKEQPK</sequence>
<keyword evidence="1" id="KW-1133">Transmembrane helix</keyword>
<dbReference type="EMBL" id="SEHH01000129">
    <property type="protein sequence ID" value="TBX37895.1"/>
    <property type="molecule type" value="Genomic_DNA"/>
</dbReference>
<gene>
    <name evidence="2" type="ORF">EUZ87_14555</name>
</gene>
<organism evidence="2 3">
    <name type="scientific">Lactiplantibacillus paraplantarum</name>
    <dbReference type="NCBI Taxonomy" id="60520"/>
    <lineage>
        <taxon>Bacteria</taxon>
        <taxon>Bacillati</taxon>
        <taxon>Bacillota</taxon>
        <taxon>Bacilli</taxon>
        <taxon>Lactobacillales</taxon>
        <taxon>Lactobacillaceae</taxon>
        <taxon>Lactiplantibacillus</taxon>
    </lineage>
</organism>
<reference evidence="2 3" key="1">
    <citation type="submission" date="2019-01" db="EMBL/GenBank/DDBJ databases">
        <title>Draft genome sequence of Lactobacillus paraplantarum OSY-TC318, a Producer of the novel lantibiotic Paraplantaracin TC318.</title>
        <authorList>
            <person name="Hussein W.E."/>
            <person name="Huang E."/>
            <person name="Yousef A.E."/>
        </authorList>
    </citation>
    <scope>NUCLEOTIDE SEQUENCE [LARGE SCALE GENOMIC DNA]</scope>
    <source>
        <strain evidence="2 3">OSY-TC318</strain>
    </source>
</reference>
<evidence type="ECO:0000313" key="2">
    <source>
        <dbReference type="EMBL" id="TBX37895.1"/>
    </source>
</evidence>
<keyword evidence="1" id="KW-0472">Membrane</keyword>
<dbReference type="Proteomes" id="UP000292648">
    <property type="component" value="Unassembled WGS sequence"/>
</dbReference>
<proteinExistence type="predicted"/>